<keyword evidence="7 10" id="KW-0326">Glycosidase</keyword>
<dbReference type="PROSITE" id="PS51257">
    <property type="entry name" value="PROKAR_LIPOPROTEIN"/>
    <property type="match status" value="1"/>
</dbReference>
<keyword evidence="14" id="KW-1185">Reference proteome</keyword>
<dbReference type="PANTHER" id="PTHR31490">
    <property type="entry name" value="GLYCOSYL HYDROLASE"/>
    <property type="match status" value="1"/>
</dbReference>
<organism evidence="13 14">
    <name type="scientific">Mucilaginibacter mallensis</name>
    <dbReference type="NCBI Taxonomy" id="652787"/>
    <lineage>
        <taxon>Bacteria</taxon>
        <taxon>Pseudomonadati</taxon>
        <taxon>Bacteroidota</taxon>
        <taxon>Sphingobacteriia</taxon>
        <taxon>Sphingobacteriales</taxon>
        <taxon>Sphingobacteriaceae</taxon>
        <taxon>Mucilaginibacter</taxon>
    </lineage>
</organism>
<evidence type="ECO:0000256" key="10">
    <source>
        <dbReference type="RuleBase" id="RU361174"/>
    </source>
</evidence>
<dbReference type="EC" id="3.2.1.8" evidence="10"/>
<dbReference type="GO" id="GO:0045493">
    <property type="term" value="P:xylan catabolic process"/>
    <property type="evidence" value="ECO:0007669"/>
    <property type="project" value="UniProtKB-KW"/>
</dbReference>
<dbReference type="PRINTS" id="PR00134">
    <property type="entry name" value="GLHYDRLASE10"/>
</dbReference>
<dbReference type="EMBL" id="LT629740">
    <property type="protein sequence ID" value="SDS11895.1"/>
    <property type="molecule type" value="Genomic_DNA"/>
</dbReference>
<dbReference type="SMART" id="SM00633">
    <property type="entry name" value="Glyco_10"/>
    <property type="match status" value="1"/>
</dbReference>
<evidence type="ECO:0000313" key="14">
    <source>
        <dbReference type="Proteomes" id="UP000199679"/>
    </source>
</evidence>
<dbReference type="STRING" id="652787.SAMN05216490_0574"/>
<evidence type="ECO:0000256" key="11">
    <source>
        <dbReference type="SAM" id="SignalP"/>
    </source>
</evidence>
<dbReference type="PROSITE" id="PS51760">
    <property type="entry name" value="GH10_2"/>
    <property type="match status" value="1"/>
</dbReference>
<dbReference type="SUPFAM" id="SSF51445">
    <property type="entry name" value="(Trans)glycosidases"/>
    <property type="match status" value="1"/>
</dbReference>
<dbReference type="Gene3D" id="3.20.20.80">
    <property type="entry name" value="Glycosidases"/>
    <property type="match status" value="2"/>
</dbReference>
<feature type="signal peptide" evidence="11">
    <location>
        <begin position="1"/>
        <end position="21"/>
    </location>
</feature>
<keyword evidence="3 13" id="KW-0858">Xylan degradation</keyword>
<feature type="chain" id="PRO_5009256681" description="Beta-xylanase" evidence="11">
    <location>
        <begin position="22"/>
        <end position="559"/>
    </location>
</feature>
<evidence type="ECO:0000256" key="4">
    <source>
        <dbReference type="ARBA" id="ARBA00022729"/>
    </source>
</evidence>
<evidence type="ECO:0000256" key="6">
    <source>
        <dbReference type="ARBA" id="ARBA00023277"/>
    </source>
</evidence>
<dbReference type="InterPro" id="IPR001000">
    <property type="entry name" value="GH10_dom"/>
</dbReference>
<dbReference type="Proteomes" id="UP000199679">
    <property type="component" value="Chromosome I"/>
</dbReference>
<dbReference type="InterPro" id="IPR044846">
    <property type="entry name" value="GH10"/>
</dbReference>
<comment type="catalytic activity">
    <reaction evidence="1 10">
        <text>Endohydrolysis of (1-&gt;4)-beta-D-xylosidic linkages in xylans.</text>
        <dbReference type="EC" id="3.2.1.8"/>
    </reaction>
</comment>
<evidence type="ECO:0000256" key="1">
    <source>
        <dbReference type="ARBA" id="ARBA00000681"/>
    </source>
</evidence>
<evidence type="ECO:0000256" key="2">
    <source>
        <dbReference type="ARBA" id="ARBA00007495"/>
    </source>
</evidence>
<dbReference type="Pfam" id="PF00331">
    <property type="entry name" value="Glyco_hydro_10"/>
    <property type="match status" value="2"/>
</dbReference>
<dbReference type="OrthoDB" id="1032269at2"/>
<dbReference type="SUPFAM" id="SSF49785">
    <property type="entry name" value="Galactose-binding domain-like"/>
    <property type="match status" value="1"/>
</dbReference>
<feature type="active site" description="Nucleophile" evidence="9">
    <location>
        <position position="469"/>
    </location>
</feature>
<name>A0A1H1PLG8_MUCMA</name>
<evidence type="ECO:0000256" key="7">
    <source>
        <dbReference type="ARBA" id="ARBA00023295"/>
    </source>
</evidence>
<gene>
    <name evidence="13" type="ORF">SAMN05216490_0574</name>
</gene>
<dbReference type="PROSITE" id="PS00591">
    <property type="entry name" value="GH10_1"/>
    <property type="match status" value="1"/>
</dbReference>
<evidence type="ECO:0000256" key="5">
    <source>
        <dbReference type="ARBA" id="ARBA00022801"/>
    </source>
</evidence>
<proteinExistence type="inferred from homology"/>
<protein>
    <recommendedName>
        <fullName evidence="10">Beta-xylanase</fullName>
        <ecNumber evidence="10">3.2.1.8</ecNumber>
    </recommendedName>
</protein>
<keyword evidence="6 10" id="KW-0119">Carbohydrate metabolism</keyword>
<sequence>MKNSFLRQVTVMFLVTAVTLAASCKKDSVDNNNTTSTNTSGTKTTGTSPDTIGTLIGSATAAADFPNIGFAVQYNTMSTNAAYVSVVKREANYVTFGNELKYGSIVQNDGTFNYTTADALYAICANNGLSVFGHNLCWYSQQNATYLNGLITGLNQQTGTPTNLMQYGDFEAGTGSTFTGWNNIVGGTAVGSFNAVTDDNDGGSRAMQATVTTPGANAYDMQSIGTTFTVTPNKAYKVTVSIKSAAAGTVRLVMQNTVYQQDDVATTPGWATYTWNLTITEASPILRFNFPAAGVYVIDNITVTDPNSGTIIKPTPTQVATVIDTALHKFINTTVTRYKGKIKAWDVVNEPMSDGTGALRDASNYTIPAANVSNQFLWSEYLGRNFGLKAFQYAKAADPNALLFINEYNLEYNYKLDSLIAYTQELIGKGAKIDGIGTQMHINLQTSQASIDNELIKLAQTGLMVRISELDVALNAAKSSTFTPTAAMLTAQAALYKYVVQSYLKNVPKAQRFGITIWGLTDNESWINIPAAPDAPLLFNQNFTKKPTYYSFLLGLKGM</sequence>
<dbReference type="InterPro" id="IPR031158">
    <property type="entry name" value="GH10_AS"/>
</dbReference>
<dbReference type="InterPro" id="IPR017853">
    <property type="entry name" value="GH"/>
</dbReference>
<accession>A0A1H1PLG8</accession>
<evidence type="ECO:0000256" key="9">
    <source>
        <dbReference type="PROSITE-ProRule" id="PRU10061"/>
    </source>
</evidence>
<evidence type="ECO:0000259" key="12">
    <source>
        <dbReference type="PROSITE" id="PS51760"/>
    </source>
</evidence>
<evidence type="ECO:0000256" key="3">
    <source>
        <dbReference type="ARBA" id="ARBA00022651"/>
    </source>
</evidence>
<comment type="similarity">
    <text evidence="2 10">Belongs to the glycosyl hydrolase 10 (cellulase F) family.</text>
</comment>
<keyword evidence="8 10" id="KW-0624">Polysaccharide degradation</keyword>
<dbReference type="InterPro" id="IPR008979">
    <property type="entry name" value="Galactose-bd-like_sf"/>
</dbReference>
<reference evidence="13 14" key="1">
    <citation type="submission" date="2016-10" db="EMBL/GenBank/DDBJ databases">
        <authorList>
            <person name="de Groot N.N."/>
        </authorList>
    </citation>
    <scope>NUCLEOTIDE SEQUENCE [LARGE SCALE GENOMIC DNA]</scope>
    <source>
        <strain evidence="13 14">MP1X4</strain>
    </source>
</reference>
<keyword evidence="4 11" id="KW-0732">Signal</keyword>
<keyword evidence="5 10" id="KW-0378">Hydrolase</keyword>
<dbReference type="RefSeq" id="WP_091368956.1">
    <property type="nucleotide sequence ID" value="NZ_LT629740.1"/>
</dbReference>
<dbReference type="PANTHER" id="PTHR31490:SF88">
    <property type="entry name" value="BETA-XYLANASE"/>
    <property type="match status" value="1"/>
</dbReference>
<feature type="domain" description="GH10" evidence="12">
    <location>
        <begin position="62"/>
        <end position="555"/>
    </location>
</feature>
<dbReference type="GO" id="GO:0031176">
    <property type="term" value="F:endo-1,4-beta-xylanase activity"/>
    <property type="evidence" value="ECO:0007669"/>
    <property type="project" value="UniProtKB-EC"/>
</dbReference>
<dbReference type="AlphaFoldDB" id="A0A1H1PLG8"/>
<evidence type="ECO:0000313" key="13">
    <source>
        <dbReference type="EMBL" id="SDS11895.1"/>
    </source>
</evidence>
<evidence type="ECO:0000256" key="8">
    <source>
        <dbReference type="ARBA" id="ARBA00023326"/>
    </source>
</evidence>